<proteinExistence type="predicted"/>
<dbReference type="AlphaFoldDB" id="A0A4R4DNM1"/>
<evidence type="ECO:0000313" key="2">
    <source>
        <dbReference type="EMBL" id="TCZ63034.1"/>
    </source>
</evidence>
<organism evidence="2 3">
    <name type="scientific">Roseicella aquatilis</name>
    <dbReference type="NCBI Taxonomy" id="2527868"/>
    <lineage>
        <taxon>Bacteria</taxon>
        <taxon>Pseudomonadati</taxon>
        <taxon>Pseudomonadota</taxon>
        <taxon>Alphaproteobacteria</taxon>
        <taxon>Acetobacterales</taxon>
        <taxon>Roseomonadaceae</taxon>
        <taxon>Roseicella</taxon>
    </lineage>
</organism>
<comment type="caution">
    <text evidence="2">The sequence shown here is derived from an EMBL/GenBank/DDBJ whole genome shotgun (WGS) entry which is preliminary data.</text>
</comment>
<keyword evidence="1" id="KW-0812">Transmembrane</keyword>
<dbReference type="Proteomes" id="UP000295023">
    <property type="component" value="Unassembled WGS sequence"/>
</dbReference>
<evidence type="ECO:0000256" key="1">
    <source>
        <dbReference type="SAM" id="Phobius"/>
    </source>
</evidence>
<sequence>MGAVSALALLQTGVLLALVLGFLLLLVRLFRPGAREEADRAAAIPFRDDREDAA</sequence>
<dbReference type="InterPro" id="IPR008621">
    <property type="entry name" value="Cbb3-typ_cyt_oxidase_comp"/>
</dbReference>
<accession>A0A4R4DNM1</accession>
<feature type="transmembrane region" description="Helical" evidence="1">
    <location>
        <begin position="6"/>
        <end position="30"/>
    </location>
</feature>
<keyword evidence="3" id="KW-1185">Reference proteome</keyword>
<dbReference type="EMBL" id="SKBM01000009">
    <property type="protein sequence ID" value="TCZ63034.1"/>
    <property type="molecule type" value="Genomic_DNA"/>
</dbReference>
<protein>
    <submittedName>
        <fullName evidence="2">CcoQ/FixQ family Cbb3-type cytochrome c oxidase assembly chaperone</fullName>
    </submittedName>
</protein>
<gene>
    <name evidence="2" type="ORF">EXY23_11735</name>
</gene>
<dbReference type="Pfam" id="PF05545">
    <property type="entry name" value="FixQ"/>
    <property type="match status" value="1"/>
</dbReference>
<evidence type="ECO:0000313" key="3">
    <source>
        <dbReference type="Proteomes" id="UP000295023"/>
    </source>
</evidence>
<keyword evidence="1" id="KW-1133">Transmembrane helix</keyword>
<name>A0A4R4DNM1_9PROT</name>
<reference evidence="2 3" key="1">
    <citation type="submission" date="2019-03" db="EMBL/GenBank/DDBJ databases">
        <title>Paracraurococcus aquatilis NE82 genome sequence.</title>
        <authorList>
            <person name="Zhao Y."/>
            <person name="Du Z."/>
        </authorList>
    </citation>
    <scope>NUCLEOTIDE SEQUENCE [LARGE SCALE GENOMIC DNA]</scope>
    <source>
        <strain evidence="2 3">NE82</strain>
    </source>
</reference>
<keyword evidence="1" id="KW-0472">Membrane</keyword>